<dbReference type="OrthoDB" id="4331209at2"/>
<evidence type="ECO:0000256" key="1">
    <source>
        <dbReference type="SAM" id="Phobius"/>
    </source>
</evidence>
<feature type="transmembrane region" description="Helical" evidence="1">
    <location>
        <begin position="6"/>
        <end position="25"/>
    </location>
</feature>
<name>A0A1T3NRE0_9ACTN</name>
<comment type="caution">
    <text evidence="2">The sequence shown here is derived from an EMBL/GenBank/DDBJ whole genome shotgun (WGS) entry which is preliminary data.</text>
</comment>
<keyword evidence="1" id="KW-0472">Membrane</keyword>
<sequence>MHNGWIVLAIGVTPLVLFGIFIALVKPDPDACANCGHLPADHGSSCGGDEFDVGELVPNGKSCGCVRYRRRSTTG</sequence>
<reference evidence="2 3" key="1">
    <citation type="submission" date="2017-03" db="EMBL/GenBank/DDBJ databases">
        <title>Draft genome sequence of Streptomyces scabrisporus NF3, endophyte isolated from Amphipterygium adstringens.</title>
        <authorList>
            <person name="Vazquez M."/>
            <person name="Ceapa C.D."/>
            <person name="Rodriguez Luna D."/>
            <person name="Sanchez Esquivel S."/>
        </authorList>
    </citation>
    <scope>NUCLEOTIDE SEQUENCE [LARGE SCALE GENOMIC DNA]</scope>
    <source>
        <strain evidence="2 3">NF3</strain>
    </source>
</reference>
<dbReference type="EMBL" id="MWQN01000002">
    <property type="protein sequence ID" value="OPC79252.1"/>
    <property type="molecule type" value="Genomic_DNA"/>
</dbReference>
<accession>A0A1T3NRE0</accession>
<proteinExistence type="predicted"/>
<keyword evidence="3" id="KW-1185">Reference proteome</keyword>
<keyword evidence="1" id="KW-0812">Transmembrane</keyword>
<evidence type="ECO:0000313" key="3">
    <source>
        <dbReference type="Proteomes" id="UP000190037"/>
    </source>
</evidence>
<dbReference type="Proteomes" id="UP000190037">
    <property type="component" value="Unassembled WGS sequence"/>
</dbReference>
<dbReference type="AlphaFoldDB" id="A0A1T3NRE0"/>
<gene>
    <name evidence="2" type="ORF">B4N89_34910</name>
</gene>
<organism evidence="2 3">
    <name type="scientific">Embleya scabrispora</name>
    <dbReference type="NCBI Taxonomy" id="159449"/>
    <lineage>
        <taxon>Bacteria</taxon>
        <taxon>Bacillati</taxon>
        <taxon>Actinomycetota</taxon>
        <taxon>Actinomycetes</taxon>
        <taxon>Kitasatosporales</taxon>
        <taxon>Streptomycetaceae</taxon>
        <taxon>Embleya</taxon>
    </lineage>
</organism>
<evidence type="ECO:0000313" key="2">
    <source>
        <dbReference type="EMBL" id="OPC79252.1"/>
    </source>
</evidence>
<dbReference type="RefSeq" id="WP_078980468.1">
    <property type="nucleotide sequence ID" value="NZ_MWQN01000002.1"/>
</dbReference>
<keyword evidence="1" id="KW-1133">Transmembrane helix</keyword>
<protein>
    <submittedName>
        <fullName evidence="2">Uncharacterized protein</fullName>
    </submittedName>
</protein>